<dbReference type="EMBL" id="BAAACG010000008">
    <property type="protein sequence ID" value="GAA0739426.1"/>
    <property type="molecule type" value="Genomic_DNA"/>
</dbReference>
<sequence>MNSLVLLLTGIILFFIAYLTYGRWLAKHWGVDVNKKTPAHTKFDNVDYCPADAKVLLGHHFSSIAGAGPIAGPIQAAIFGWVPVMLWILIGSIFIGGVHDFGSLFASIRHGGNSIGEIIHANIGQKGKKLFNVFAWVTLVLVVAAFTDICASTFAFDPSKPNVLVGAQAGTASILFILLAMVFGFLVYRRNAPLSIATVFGVALLFLCIYLGYTFPVLKLSKLQWQIILLIYITVASTMPVWLLLQPRDYLCSFLLYAMLIGSFIGILVLHPTMKLAPVTSFNVKGQTLFPFLFVTVACGAVSGFHSLVSSGTSSKQLNSEKDAQLIGYGSMLIEGIVAIIALISVGYVMKAEGTPAAIFASGTATFMNSFGLPLEVGKVFVILSFSAFALTSLDTATRIGRYIFQEFFEVKEDGTRSPLANMYVSTIITVLCSLGLILYGYKKIWPIFGSANQLLAGLALLSLTAWLARRGKKTIMIVIPMVFMFAVTLSALFLIIKSYLFGAKPNYILGVMAIILFILALVLIGEAYKTLKGLGKDGNKSIKA</sequence>
<feature type="transmembrane region" description="Helical" evidence="7">
    <location>
        <begin position="225"/>
        <end position="245"/>
    </location>
</feature>
<gene>
    <name evidence="9" type="ORF">GCM10008906_18190</name>
</gene>
<feature type="transmembrane region" description="Helical" evidence="7">
    <location>
        <begin position="78"/>
        <end position="99"/>
    </location>
</feature>
<evidence type="ECO:0000256" key="4">
    <source>
        <dbReference type="ARBA" id="ARBA00022692"/>
    </source>
</evidence>
<evidence type="ECO:0000313" key="10">
    <source>
        <dbReference type="Proteomes" id="UP001501510"/>
    </source>
</evidence>
<feature type="transmembrane region" description="Helical" evidence="7">
    <location>
        <begin position="448"/>
        <end position="469"/>
    </location>
</feature>
<dbReference type="Proteomes" id="UP001501510">
    <property type="component" value="Unassembled WGS sequence"/>
</dbReference>
<feature type="transmembrane region" description="Helical" evidence="7">
    <location>
        <begin position="133"/>
        <end position="155"/>
    </location>
</feature>
<feature type="transmembrane region" description="Helical" evidence="7">
    <location>
        <begin position="167"/>
        <end position="187"/>
    </location>
</feature>
<name>A0ABP3USZ3_9CLOT</name>
<proteinExistence type="inferred from homology"/>
<dbReference type="InterPro" id="IPR051605">
    <property type="entry name" value="CstA"/>
</dbReference>
<evidence type="ECO:0000256" key="2">
    <source>
        <dbReference type="ARBA" id="ARBA00007755"/>
    </source>
</evidence>
<keyword evidence="5 7" id="KW-1133">Transmembrane helix</keyword>
<comment type="similarity">
    <text evidence="2">Belongs to the peptide transporter carbon starvation (CstA) (TC 2.A.114) family.</text>
</comment>
<feature type="transmembrane region" description="Helical" evidence="7">
    <location>
        <begin position="509"/>
        <end position="529"/>
    </location>
</feature>
<evidence type="ECO:0000259" key="8">
    <source>
        <dbReference type="Pfam" id="PF02554"/>
    </source>
</evidence>
<dbReference type="Pfam" id="PF02554">
    <property type="entry name" value="CstA"/>
    <property type="match status" value="2"/>
</dbReference>
<comment type="caution">
    <text evidence="9">The sequence shown here is derived from an EMBL/GenBank/DDBJ whole genome shotgun (WGS) entry which is preliminary data.</text>
</comment>
<evidence type="ECO:0000256" key="5">
    <source>
        <dbReference type="ARBA" id="ARBA00022989"/>
    </source>
</evidence>
<dbReference type="InterPro" id="IPR003706">
    <property type="entry name" value="CstA_N"/>
</dbReference>
<comment type="subcellular location">
    <subcellularLocation>
        <location evidence="1">Cell membrane</location>
        <topology evidence="1">Multi-pass membrane protein</topology>
    </subcellularLocation>
</comment>
<feature type="transmembrane region" description="Helical" evidence="7">
    <location>
        <begin position="194"/>
        <end position="213"/>
    </location>
</feature>
<dbReference type="PANTHER" id="PTHR30252">
    <property type="entry name" value="INNER MEMBRANE PEPTIDE TRANSPORTER"/>
    <property type="match status" value="1"/>
</dbReference>
<evidence type="ECO:0000256" key="7">
    <source>
        <dbReference type="SAM" id="Phobius"/>
    </source>
</evidence>
<protein>
    <submittedName>
        <fullName evidence="9">Carbon starvation protein A</fullName>
    </submittedName>
</protein>
<feature type="transmembrane region" description="Helical" evidence="7">
    <location>
        <begin position="476"/>
        <end position="497"/>
    </location>
</feature>
<dbReference type="PANTHER" id="PTHR30252:SF0">
    <property type="entry name" value="PEPTIDE TRANSPORTER CSTA"/>
    <property type="match status" value="1"/>
</dbReference>
<feature type="domain" description="CstA N-terminal" evidence="8">
    <location>
        <begin position="2"/>
        <end position="350"/>
    </location>
</feature>
<evidence type="ECO:0000313" key="9">
    <source>
        <dbReference type="EMBL" id="GAA0739426.1"/>
    </source>
</evidence>
<feature type="transmembrane region" description="Helical" evidence="7">
    <location>
        <begin position="250"/>
        <end position="269"/>
    </location>
</feature>
<accession>A0ABP3USZ3</accession>
<feature type="transmembrane region" description="Helical" evidence="7">
    <location>
        <begin position="289"/>
        <end position="309"/>
    </location>
</feature>
<keyword evidence="6 7" id="KW-0472">Membrane</keyword>
<feature type="transmembrane region" description="Helical" evidence="7">
    <location>
        <begin position="380"/>
        <end position="400"/>
    </location>
</feature>
<feature type="transmembrane region" description="Helical" evidence="7">
    <location>
        <begin position="421"/>
        <end position="442"/>
    </location>
</feature>
<reference evidence="10" key="1">
    <citation type="journal article" date="2019" name="Int. J. Syst. Evol. Microbiol.">
        <title>The Global Catalogue of Microorganisms (GCM) 10K type strain sequencing project: providing services to taxonomists for standard genome sequencing and annotation.</title>
        <authorList>
            <consortium name="The Broad Institute Genomics Platform"/>
            <consortium name="The Broad Institute Genome Sequencing Center for Infectious Disease"/>
            <person name="Wu L."/>
            <person name="Ma J."/>
        </authorList>
    </citation>
    <scope>NUCLEOTIDE SEQUENCE [LARGE SCALE GENOMIC DNA]</scope>
    <source>
        <strain evidence="10">JCM 1407</strain>
    </source>
</reference>
<organism evidence="9 10">
    <name type="scientific">Clostridium oceanicum</name>
    <dbReference type="NCBI Taxonomy" id="1543"/>
    <lineage>
        <taxon>Bacteria</taxon>
        <taxon>Bacillati</taxon>
        <taxon>Bacillota</taxon>
        <taxon>Clostridia</taxon>
        <taxon>Eubacteriales</taxon>
        <taxon>Clostridiaceae</taxon>
        <taxon>Clostridium</taxon>
    </lineage>
</organism>
<keyword evidence="10" id="KW-1185">Reference proteome</keyword>
<dbReference type="RefSeq" id="WP_343760944.1">
    <property type="nucleotide sequence ID" value="NZ_BAAACG010000008.1"/>
</dbReference>
<feature type="transmembrane region" description="Helical" evidence="7">
    <location>
        <begin position="329"/>
        <end position="350"/>
    </location>
</feature>
<keyword evidence="4 7" id="KW-0812">Transmembrane</keyword>
<evidence type="ECO:0000256" key="3">
    <source>
        <dbReference type="ARBA" id="ARBA00022475"/>
    </source>
</evidence>
<feature type="domain" description="CstA N-terminal" evidence="8">
    <location>
        <begin position="352"/>
        <end position="492"/>
    </location>
</feature>
<keyword evidence="3" id="KW-1003">Cell membrane</keyword>
<evidence type="ECO:0000256" key="1">
    <source>
        <dbReference type="ARBA" id="ARBA00004651"/>
    </source>
</evidence>
<evidence type="ECO:0000256" key="6">
    <source>
        <dbReference type="ARBA" id="ARBA00023136"/>
    </source>
</evidence>